<evidence type="ECO:0000259" key="7">
    <source>
        <dbReference type="PROSITE" id="PS51698"/>
    </source>
</evidence>
<evidence type="ECO:0000256" key="6">
    <source>
        <dbReference type="SAM" id="MobiDB-lite"/>
    </source>
</evidence>
<dbReference type="PANTHER" id="PTHR23315">
    <property type="entry name" value="U BOX DOMAIN-CONTAINING"/>
    <property type="match status" value="1"/>
</dbReference>
<dbReference type="PANTHER" id="PTHR23315:SF240">
    <property type="entry name" value="U-BOX DOMAIN-CONTAINING PROTEIN 5"/>
    <property type="match status" value="1"/>
</dbReference>
<dbReference type="GO" id="GO:0016567">
    <property type="term" value="P:protein ubiquitination"/>
    <property type="evidence" value="ECO:0007669"/>
    <property type="project" value="UniProtKB-UniPathway"/>
</dbReference>
<feature type="compositionally biased region" description="Polar residues" evidence="6">
    <location>
        <begin position="726"/>
        <end position="736"/>
    </location>
</feature>
<dbReference type="CDD" id="cd16664">
    <property type="entry name" value="RING-Ubox_PUB"/>
    <property type="match status" value="1"/>
</dbReference>
<dbReference type="AlphaFoldDB" id="A0A1D1XVU0"/>
<proteinExistence type="predicted"/>
<keyword evidence="5" id="KW-0833">Ubl conjugation pathway</keyword>
<organism evidence="8">
    <name type="scientific">Anthurium amnicola</name>
    <dbReference type="NCBI Taxonomy" id="1678845"/>
    <lineage>
        <taxon>Eukaryota</taxon>
        <taxon>Viridiplantae</taxon>
        <taxon>Streptophyta</taxon>
        <taxon>Embryophyta</taxon>
        <taxon>Tracheophyta</taxon>
        <taxon>Spermatophyta</taxon>
        <taxon>Magnoliopsida</taxon>
        <taxon>Liliopsida</taxon>
        <taxon>Araceae</taxon>
        <taxon>Pothoideae</taxon>
        <taxon>Potheae</taxon>
        <taxon>Anthurium</taxon>
    </lineage>
</organism>
<protein>
    <recommendedName>
        <fullName evidence="3">RING-type E3 ubiquitin transferase</fullName>
        <ecNumber evidence="3">2.3.2.27</ecNumber>
    </recommendedName>
</protein>
<evidence type="ECO:0000256" key="1">
    <source>
        <dbReference type="ARBA" id="ARBA00000900"/>
    </source>
</evidence>
<reference evidence="8" key="1">
    <citation type="submission" date="2015-07" db="EMBL/GenBank/DDBJ databases">
        <title>Transcriptome Assembly of Anthurium amnicola.</title>
        <authorList>
            <person name="Suzuki J."/>
        </authorList>
    </citation>
    <scope>NUCLEOTIDE SEQUENCE</scope>
</reference>
<dbReference type="Gene3D" id="1.25.10.10">
    <property type="entry name" value="Leucine-rich Repeat Variant"/>
    <property type="match status" value="1"/>
</dbReference>
<dbReference type="InterPro" id="IPR045210">
    <property type="entry name" value="RING-Ubox_PUB"/>
</dbReference>
<accession>A0A1D1XVU0</accession>
<evidence type="ECO:0000256" key="3">
    <source>
        <dbReference type="ARBA" id="ARBA00012483"/>
    </source>
</evidence>
<evidence type="ECO:0000313" key="9">
    <source>
        <dbReference type="EMBL" id="JAT47440.1"/>
    </source>
</evidence>
<evidence type="ECO:0000313" key="8">
    <source>
        <dbReference type="EMBL" id="JAT46504.1"/>
    </source>
</evidence>
<dbReference type="SUPFAM" id="SSF57850">
    <property type="entry name" value="RING/U-box"/>
    <property type="match status" value="1"/>
</dbReference>
<dbReference type="EC" id="2.3.2.27" evidence="3"/>
<dbReference type="InterPro" id="IPR003613">
    <property type="entry name" value="Ubox_domain"/>
</dbReference>
<dbReference type="SUPFAM" id="SSF48371">
    <property type="entry name" value="ARM repeat"/>
    <property type="match status" value="1"/>
</dbReference>
<feature type="region of interest" description="Disordered" evidence="6">
    <location>
        <begin position="724"/>
        <end position="744"/>
    </location>
</feature>
<dbReference type="Pfam" id="PF04564">
    <property type="entry name" value="U-box"/>
    <property type="match status" value="1"/>
</dbReference>
<dbReference type="InterPro" id="IPR058678">
    <property type="entry name" value="ARM_PUB"/>
</dbReference>
<keyword evidence="4" id="KW-0808">Transferase</keyword>
<dbReference type="InterPro" id="IPR013083">
    <property type="entry name" value="Znf_RING/FYVE/PHD"/>
</dbReference>
<dbReference type="EMBL" id="GDJX01021432">
    <property type="protein sequence ID" value="JAT46504.1"/>
    <property type="molecule type" value="Transcribed_RNA"/>
</dbReference>
<gene>
    <name evidence="8" type="primary">PUB6_2</name>
    <name evidence="9" type="synonym">PUB6_3</name>
    <name evidence="9" type="ORF">g.107574</name>
    <name evidence="8" type="ORF">g.107576</name>
</gene>
<evidence type="ECO:0000256" key="4">
    <source>
        <dbReference type="ARBA" id="ARBA00022679"/>
    </source>
</evidence>
<sequence length="769" mass="85200">MGHDSAEVVLGVQCSSGAKVHASMCRELTKSLDIIISLLPAIESSRPGGKSGIQGLCSLNNAIEKAQLLIQHCVESSKLYLAITGEATLLRCERTRNALHESLSQIQNMVPELLAVQITEIVDGLRGAKFVIDPYEEEAGRAILALLQMNNSTEDAEFEAFHVAALRLNITSPKALLIEKRSVKKLQDKFSSHDHKKETILKYFRYLLKKYGTRVMSEMCELKENADLLMGNSVSNVNNASDGSLCDDINVGPVTSKSHAEIGRLKFRNDLLHGDMPPEEFMCPLSSGIMYDPVVIASGQTYERIAIEKWFREGHDTCPKTQKKLSNFATVPNSCMKGLISNWCKQHHIIMPKPCSQPEAFHSWNSSSSCSISSLKNIPAPFLDGRTADFSVQSDHSNISVLSSAASDSDSSCMRNIESSLLFSCNDDHKKCQPFSNFSCDRYLKLFSNLSELTSKSQSEALEYFKVNLRSEKTCHSMLSDGFVDALIQFLKDAYLLSNVRAQKTGAQILLTFLNHSRLEIPCLSEEAFYLLTSFLGSEITAEALMILQILCRYPNCKSSIATYGIPPVMKILDSGATEFLELVLNILCDLSSNLEIKLQILFTGGIPKLVPHLIDRKLAGNCIKLLCHLCEVEEGKVAIAETDGCIASIVELLDSGNQEEQEHAVTILLSLCSYRTDYSLSVMKEGVIPSLVHISVNGSHWGKENSMKLLHLLRDLRDGDRAESNHVSSSELTQTSKKDSVEKRSTSKASGFFRKMRFFSKSRSLALF</sequence>
<comment type="catalytic activity">
    <reaction evidence="1">
        <text>S-ubiquitinyl-[E2 ubiquitin-conjugating enzyme]-L-cysteine + [acceptor protein]-L-lysine = [E2 ubiquitin-conjugating enzyme]-L-cysteine + N(6)-ubiquitinyl-[acceptor protein]-L-lysine.</text>
        <dbReference type="EC" id="2.3.2.27"/>
    </reaction>
</comment>
<dbReference type="Pfam" id="PF25598">
    <property type="entry name" value="ARM_PUB"/>
    <property type="match status" value="1"/>
</dbReference>
<comment type="pathway">
    <text evidence="2">Protein modification; protein ubiquitination.</text>
</comment>
<dbReference type="EMBL" id="GDJX01020496">
    <property type="protein sequence ID" value="JAT47440.1"/>
    <property type="molecule type" value="Transcribed_RNA"/>
</dbReference>
<name>A0A1D1XVU0_9ARAE</name>
<feature type="domain" description="U-box" evidence="7">
    <location>
        <begin position="276"/>
        <end position="350"/>
    </location>
</feature>
<evidence type="ECO:0000256" key="5">
    <source>
        <dbReference type="ARBA" id="ARBA00022786"/>
    </source>
</evidence>
<dbReference type="InterPro" id="IPR016024">
    <property type="entry name" value="ARM-type_fold"/>
</dbReference>
<dbReference type="InterPro" id="IPR011989">
    <property type="entry name" value="ARM-like"/>
</dbReference>
<dbReference type="PROSITE" id="PS51698">
    <property type="entry name" value="U_BOX"/>
    <property type="match status" value="1"/>
</dbReference>
<evidence type="ECO:0000256" key="2">
    <source>
        <dbReference type="ARBA" id="ARBA00004906"/>
    </source>
</evidence>
<dbReference type="GO" id="GO:0061630">
    <property type="term" value="F:ubiquitin protein ligase activity"/>
    <property type="evidence" value="ECO:0007669"/>
    <property type="project" value="UniProtKB-EC"/>
</dbReference>
<dbReference type="Gene3D" id="3.30.40.10">
    <property type="entry name" value="Zinc/RING finger domain, C3HC4 (zinc finger)"/>
    <property type="match status" value="1"/>
</dbReference>
<dbReference type="SMART" id="SM00504">
    <property type="entry name" value="Ubox"/>
    <property type="match status" value="1"/>
</dbReference>
<dbReference type="UniPathway" id="UPA00143"/>